<feature type="transmembrane region" description="Helical" evidence="2">
    <location>
        <begin position="310"/>
        <end position="328"/>
    </location>
</feature>
<feature type="transmembrane region" description="Helical" evidence="2">
    <location>
        <begin position="335"/>
        <end position="356"/>
    </location>
</feature>
<evidence type="ECO:0000259" key="3">
    <source>
        <dbReference type="Pfam" id="PF01926"/>
    </source>
</evidence>
<evidence type="ECO:0000256" key="2">
    <source>
        <dbReference type="SAM" id="Phobius"/>
    </source>
</evidence>
<dbReference type="PANTHER" id="PTHR42714">
    <property type="entry name" value="TRNA MODIFICATION GTPASE GTPBP3"/>
    <property type="match status" value="1"/>
</dbReference>
<dbReference type="GO" id="GO:0030488">
    <property type="term" value="P:tRNA methylation"/>
    <property type="evidence" value="ECO:0007669"/>
    <property type="project" value="TreeGrafter"/>
</dbReference>
<keyword evidence="2" id="KW-0472">Membrane</keyword>
<accession>A0A552AD73</accession>
<dbReference type="PANTHER" id="PTHR42714:SF6">
    <property type="entry name" value="TRANSLATION INITIATION FACTOR IF-2"/>
    <property type="match status" value="1"/>
</dbReference>
<proteinExistence type="predicted"/>
<sequence>MTTATLSTRLKEQVKEYHEALSVIREFLSQDSLATLEEALNRLESLRVNIAVFGETNSGKSALLNSLFGCNNDEPENCLFKVDDKINCWSRDIELSNGKVWSHHGDLIITLYDTPGIAGDIENHLDIAMKIVEKSDIVLYVVFEPVRNKLQVPVMKRIIESGKPVIVVINKVDIRRSREVTAIRQDLLSKFKLEEQQIVECAGYPKDGSPKVESLVKGITKLVNQHQSDLIDKTVRDKLNLGIEDARQILIQRAERERELLEKQKQEELRRYDQEKQERMVMNHWIIHGSASGAAATGAALSQVPGGNEAALTAITTLMIGMLCANYNKLSRSLIWSYLGIISGTLIGKTAASYAWRFFPGVGNIIEGVVTFALHEGQGWFIAALLENGIYSDAQLKSAGIDNLKKQAEEMKKSAKSLERSMDTKKLKELRGRLSTLETKAREAQA</sequence>
<dbReference type="Proteomes" id="UP000316280">
    <property type="component" value="Unassembled WGS sequence"/>
</dbReference>
<feature type="coiled-coil region" evidence="1">
    <location>
        <begin position="244"/>
        <end position="278"/>
    </location>
</feature>
<keyword evidence="1" id="KW-0175">Coiled coil</keyword>
<dbReference type="Pfam" id="PF01926">
    <property type="entry name" value="MMR_HSR1"/>
    <property type="match status" value="1"/>
</dbReference>
<protein>
    <recommendedName>
        <fullName evidence="3">G domain-containing protein</fullName>
    </recommendedName>
</protein>
<organism evidence="4 5">
    <name type="scientific">Microcystis aeruginosa Ma_OC_H_19870700_S124</name>
    <dbReference type="NCBI Taxonomy" id="2486262"/>
    <lineage>
        <taxon>Bacteria</taxon>
        <taxon>Bacillati</taxon>
        <taxon>Cyanobacteriota</taxon>
        <taxon>Cyanophyceae</taxon>
        <taxon>Oscillatoriophycideae</taxon>
        <taxon>Chroococcales</taxon>
        <taxon>Microcystaceae</taxon>
        <taxon>Microcystis</taxon>
    </lineage>
</organism>
<name>A0A552AD73_MICAE</name>
<reference evidence="4 5" key="1">
    <citation type="submission" date="2019-01" db="EMBL/GenBank/DDBJ databases">
        <title>Coherence of Microcystis species and biogeography revealed through population genomics.</title>
        <authorList>
            <person name="Perez-Carrascal O.M."/>
            <person name="Terrat Y."/>
            <person name="Giani A."/>
            <person name="Fortin N."/>
            <person name="Tromas N."/>
            <person name="Shapiro B.J."/>
        </authorList>
    </citation>
    <scope>NUCLEOTIDE SEQUENCE [LARGE SCALE GENOMIC DNA]</scope>
    <source>
        <strain evidence="4">Ma_OC_H_19870700_S124</strain>
    </source>
</reference>
<evidence type="ECO:0000313" key="5">
    <source>
        <dbReference type="Proteomes" id="UP000316280"/>
    </source>
</evidence>
<evidence type="ECO:0000256" key="1">
    <source>
        <dbReference type="SAM" id="Coils"/>
    </source>
</evidence>
<feature type="coiled-coil region" evidence="1">
    <location>
        <begin position="401"/>
        <end position="428"/>
    </location>
</feature>
<dbReference type="GO" id="GO:0005525">
    <property type="term" value="F:GTP binding"/>
    <property type="evidence" value="ECO:0007669"/>
    <property type="project" value="InterPro"/>
</dbReference>
<dbReference type="GO" id="GO:0002098">
    <property type="term" value="P:tRNA wobble uridine modification"/>
    <property type="evidence" value="ECO:0007669"/>
    <property type="project" value="TreeGrafter"/>
</dbReference>
<comment type="caution">
    <text evidence="4">The sequence shown here is derived from an EMBL/GenBank/DDBJ whole genome shotgun (WGS) entry which is preliminary data.</text>
</comment>
<dbReference type="AlphaFoldDB" id="A0A552AD73"/>
<dbReference type="InterPro" id="IPR027417">
    <property type="entry name" value="P-loop_NTPase"/>
</dbReference>
<dbReference type="SUPFAM" id="SSF52540">
    <property type="entry name" value="P-loop containing nucleoside triphosphate hydrolases"/>
    <property type="match status" value="1"/>
</dbReference>
<dbReference type="InterPro" id="IPR006073">
    <property type="entry name" value="GTP-bd"/>
</dbReference>
<keyword evidence="2" id="KW-1133">Transmembrane helix</keyword>
<keyword evidence="2" id="KW-0812">Transmembrane</keyword>
<evidence type="ECO:0000313" key="4">
    <source>
        <dbReference type="EMBL" id="TRT83411.1"/>
    </source>
</evidence>
<dbReference type="EMBL" id="SFBR01000158">
    <property type="protein sequence ID" value="TRT83411.1"/>
    <property type="molecule type" value="Genomic_DNA"/>
</dbReference>
<dbReference type="Gene3D" id="3.40.50.300">
    <property type="entry name" value="P-loop containing nucleotide triphosphate hydrolases"/>
    <property type="match status" value="1"/>
</dbReference>
<dbReference type="GO" id="GO:0005737">
    <property type="term" value="C:cytoplasm"/>
    <property type="evidence" value="ECO:0007669"/>
    <property type="project" value="TreeGrafter"/>
</dbReference>
<feature type="transmembrane region" description="Helical" evidence="2">
    <location>
        <begin position="285"/>
        <end position="304"/>
    </location>
</feature>
<gene>
    <name evidence="4" type="ORF">EWV63_17600</name>
</gene>
<feature type="domain" description="G" evidence="3">
    <location>
        <begin position="50"/>
        <end position="171"/>
    </location>
</feature>